<keyword evidence="10" id="KW-0472">Membrane</keyword>
<evidence type="ECO:0000313" key="13">
    <source>
        <dbReference type="RefSeq" id="XP_008563834.1"/>
    </source>
</evidence>
<dbReference type="Gene3D" id="3.40.50.2000">
    <property type="entry name" value="Glycogen Phosphorylase B"/>
    <property type="match status" value="1"/>
</dbReference>
<keyword evidence="5" id="KW-0808">Transferase</keyword>
<evidence type="ECO:0000256" key="1">
    <source>
        <dbReference type="ARBA" id="ARBA00004389"/>
    </source>
</evidence>
<gene>
    <name evidence="13" type="primary">LOC103584718</name>
</gene>
<comment type="similarity">
    <text evidence="2">Belongs to the UDP-glycosyltransferase family.</text>
</comment>
<keyword evidence="4" id="KW-0328">Glycosyltransferase</keyword>
<sequence>SALKFEVYPTFLTKDDFEGLFTRWIKKWIYDFPKDTFFSYFSQLQEAVMEFTDCIFNLCKEVVSNKKLMTKLQDSRFDVIVADAIGPCGELLAELLQIPFVYTLRFSPGYTFEKYSGGLLIPPSYVAVILSELSGEMTFVERVKNMIYVLYFDFWFQLFNAKKWDQFYSEVL</sequence>
<evidence type="ECO:0000256" key="8">
    <source>
        <dbReference type="ARBA" id="ARBA00022824"/>
    </source>
</evidence>
<protein>
    <recommendedName>
        <fullName evidence="3">glucuronosyltransferase</fullName>
        <ecNumber evidence="3">2.4.1.17</ecNumber>
    </recommendedName>
</protein>
<reference evidence="13" key="1">
    <citation type="submission" date="2025-08" db="UniProtKB">
        <authorList>
            <consortium name="RefSeq"/>
        </authorList>
    </citation>
    <scope>IDENTIFICATION</scope>
</reference>
<dbReference type="RefSeq" id="XP_008563834.1">
    <property type="nucleotide sequence ID" value="XM_008565612.1"/>
</dbReference>
<dbReference type="InterPro" id="IPR002213">
    <property type="entry name" value="UDP_glucos_trans"/>
</dbReference>
<dbReference type="PANTHER" id="PTHR48043">
    <property type="entry name" value="EG:EG0003.4 PROTEIN-RELATED"/>
    <property type="match status" value="1"/>
</dbReference>
<dbReference type="EC" id="2.4.1.17" evidence="3"/>
<keyword evidence="11" id="KW-0325">Glycoprotein</keyword>
<evidence type="ECO:0000313" key="12">
    <source>
        <dbReference type="Proteomes" id="UP000694923"/>
    </source>
</evidence>
<evidence type="ECO:0000256" key="11">
    <source>
        <dbReference type="ARBA" id="ARBA00023180"/>
    </source>
</evidence>
<proteinExistence type="inferred from homology"/>
<accession>A0ABM0Q643</accession>
<name>A0ABM0Q643_GALVR</name>
<evidence type="ECO:0000256" key="2">
    <source>
        <dbReference type="ARBA" id="ARBA00009995"/>
    </source>
</evidence>
<keyword evidence="9" id="KW-1133">Transmembrane helix</keyword>
<dbReference type="PANTHER" id="PTHR48043:SF12">
    <property type="entry name" value="UDP-GLUCURONOSYLTRANSFERASE 2B4"/>
    <property type="match status" value="1"/>
</dbReference>
<organism evidence="12 13">
    <name type="scientific">Galeopterus variegatus</name>
    <name type="common">Malayan flying lemur</name>
    <name type="synonym">Cynocephalus variegatus</name>
    <dbReference type="NCBI Taxonomy" id="482537"/>
    <lineage>
        <taxon>Eukaryota</taxon>
        <taxon>Metazoa</taxon>
        <taxon>Chordata</taxon>
        <taxon>Craniata</taxon>
        <taxon>Vertebrata</taxon>
        <taxon>Euteleostomi</taxon>
        <taxon>Mammalia</taxon>
        <taxon>Eutheria</taxon>
        <taxon>Euarchontoglires</taxon>
        <taxon>Dermoptera</taxon>
        <taxon>Cynocephalidae</taxon>
        <taxon>Galeopterus</taxon>
    </lineage>
</organism>
<evidence type="ECO:0000256" key="3">
    <source>
        <dbReference type="ARBA" id="ARBA00012544"/>
    </source>
</evidence>
<evidence type="ECO:0000256" key="9">
    <source>
        <dbReference type="ARBA" id="ARBA00022989"/>
    </source>
</evidence>
<evidence type="ECO:0000256" key="10">
    <source>
        <dbReference type="ARBA" id="ARBA00023136"/>
    </source>
</evidence>
<keyword evidence="12" id="KW-1185">Reference proteome</keyword>
<feature type="non-terminal residue" evidence="13">
    <location>
        <position position="1"/>
    </location>
</feature>
<dbReference type="GeneID" id="103584718"/>
<dbReference type="Proteomes" id="UP000694923">
    <property type="component" value="Unplaced"/>
</dbReference>
<evidence type="ECO:0000256" key="7">
    <source>
        <dbReference type="ARBA" id="ARBA00022729"/>
    </source>
</evidence>
<feature type="non-terminal residue" evidence="13">
    <location>
        <position position="172"/>
    </location>
</feature>
<evidence type="ECO:0000256" key="4">
    <source>
        <dbReference type="ARBA" id="ARBA00022676"/>
    </source>
</evidence>
<keyword evidence="7" id="KW-0732">Signal</keyword>
<keyword evidence="8" id="KW-0256">Endoplasmic reticulum</keyword>
<comment type="subcellular location">
    <subcellularLocation>
        <location evidence="1">Endoplasmic reticulum membrane</location>
        <topology evidence="1">Single-pass membrane protein</topology>
    </subcellularLocation>
</comment>
<dbReference type="SUPFAM" id="SSF53756">
    <property type="entry name" value="UDP-Glycosyltransferase/glycogen phosphorylase"/>
    <property type="match status" value="1"/>
</dbReference>
<dbReference type="Pfam" id="PF00201">
    <property type="entry name" value="UDPGT"/>
    <property type="match status" value="1"/>
</dbReference>
<keyword evidence="6" id="KW-0812">Transmembrane</keyword>
<dbReference type="InterPro" id="IPR050271">
    <property type="entry name" value="UDP-glycosyltransferase"/>
</dbReference>
<evidence type="ECO:0000256" key="6">
    <source>
        <dbReference type="ARBA" id="ARBA00022692"/>
    </source>
</evidence>
<evidence type="ECO:0000256" key="5">
    <source>
        <dbReference type="ARBA" id="ARBA00022679"/>
    </source>
</evidence>